<comment type="subcellular location">
    <subcellularLocation>
        <location evidence="1">Membrane</location>
        <topology evidence="1">Single-pass membrane protein</topology>
    </subcellularLocation>
</comment>
<evidence type="ECO:0000259" key="7">
    <source>
        <dbReference type="PROSITE" id="PS52015"/>
    </source>
</evidence>
<keyword evidence="2 6" id="KW-0812">Transmembrane</keyword>
<evidence type="ECO:0000256" key="5">
    <source>
        <dbReference type="SAM" id="MobiDB-lite"/>
    </source>
</evidence>
<sequence>MKQWFKPSSYPLPVVLAVVLHGVVAGLFLLELPDDTRHIRPPVPKHIIANVVETENRAVQQRQQQQDKKQQQALQDAQRRKQQAEAELKKKQAADKAKKQREADALALKQQQQADKIRQEKAQQLQEQQAEAAARAKIDAEAKAAKAAKEKAAADALREQQSRADEQQLMEQLATEQAAQEMQQRQENERRAKVEAELEADFVTQLREKVERSWLYPPAVKPEQQVTVRINLVPTGEVISVVVIKGSGNTALDRSVEQAVLKASPLPVPKDVHVFERSFRTLTMVFRPENATW</sequence>
<dbReference type="PROSITE" id="PS52015">
    <property type="entry name" value="TONB_CTD"/>
    <property type="match status" value="1"/>
</dbReference>
<evidence type="ECO:0000256" key="4">
    <source>
        <dbReference type="ARBA" id="ARBA00023136"/>
    </source>
</evidence>
<reference evidence="8 9" key="1">
    <citation type="submission" date="2024-03" db="EMBL/GenBank/DDBJ databases">
        <title>High-quality draft genome sequence of Oceanobacter sp. wDCs-4.</title>
        <authorList>
            <person name="Dong C."/>
        </authorList>
    </citation>
    <scope>NUCLEOTIDE SEQUENCE [LARGE SCALE GENOMIC DNA]</scope>
    <source>
        <strain evidence="9">wDCs-4</strain>
    </source>
</reference>
<evidence type="ECO:0000256" key="2">
    <source>
        <dbReference type="ARBA" id="ARBA00022692"/>
    </source>
</evidence>
<evidence type="ECO:0000256" key="6">
    <source>
        <dbReference type="SAM" id="Phobius"/>
    </source>
</evidence>
<dbReference type="Gene3D" id="3.30.1150.10">
    <property type="match status" value="1"/>
</dbReference>
<organism evidence="8 9">
    <name type="scientific">Oceanobacter antarcticus</name>
    <dbReference type="NCBI Taxonomy" id="3133425"/>
    <lineage>
        <taxon>Bacteria</taxon>
        <taxon>Pseudomonadati</taxon>
        <taxon>Pseudomonadota</taxon>
        <taxon>Gammaproteobacteria</taxon>
        <taxon>Oceanospirillales</taxon>
        <taxon>Oceanospirillaceae</taxon>
        <taxon>Oceanobacter</taxon>
    </lineage>
</organism>
<dbReference type="InterPro" id="IPR006260">
    <property type="entry name" value="TonB/TolA_C"/>
</dbReference>
<accession>A0ABW8NJY1</accession>
<evidence type="ECO:0000256" key="1">
    <source>
        <dbReference type="ARBA" id="ARBA00004167"/>
    </source>
</evidence>
<feature type="compositionally biased region" description="Low complexity" evidence="5">
    <location>
        <begin position="105"/>
        <end position="114"/>
    </location>
</feature>
<comment type="caution">
    <text evidence="8">The sequence shown here is derived from an EMBL/GenBank/DDBJ whole genome shotgun (WGS) entry which is preliminary data.</text>
</comment>
<dbReference type="EMBL" id="JBBKTX010000015">
    <property type="protein sequence ID" value="MFK4753282.1"/>
    <property type="molecule type" value="Genomic_DNA"/>
</dbReference>
<dbReference type="Pfam" id="PF13103">
    <property type="entry name" value="TonB_2"/>
    <property type="match status" value="1"/>
</dbReference>
<evidence type="ECO:0000256" key="3">
    <source>
        <dbReference type="ARBA" id="ARBA00022989"/>
    </source>
</evidence>
<dbReference type="SUPFAM" id="SSF74653">
    <property type="entry name" value="TolA/TonB C-terminal domain"/>
    <property type="match status" value="1"/>
</dbReference>
<dbReference type="InterPro" id="IPR037682">
    <property type="entry name" value="TonB_C"/>
</dbReference>
<keyword evidence="3 6" id="KW-1133">Transmembrane helix</keyword>
<evidence type="ECO:0000313" key="8">
    <source>
        <dbReference type="EMBL" id="MFK4753282.1"/>
    </source>
</evidence>
<feature type="domain" description="TonB C-terminal" evidence="7">
    <location>
        <begin position="198"/>
        <end position="293"/>
    </location>
</feature>
<dbReference type="Proteomes" id="UP001620597">
    <property type="component" value="Unassembled WGS sequence"/>
</dbReference>
<name>A0ABW8NJY1_9GAMM</name>
<proteinExistence type="predicted"/>
<feature type="region of interest" description="Disordered" evidence="5">
    <location>
        <begin position="58"/>
        <end position="123"/>
    </location>
</feature>
<dbReference type="RefSeq" id="WP_416206339.1">
    <property type="nucleotide sequence ID" value="NZ_JBBKTX010000015.1"/>
</dbReference>
<feature type="compositionally biased region" description="Basic and acidic residues" evidence="5">
    <location>
        <begin position="77"/>
        <end position="104"/>
    </location>
</feature>
<dbReference type="NCBIfam" id="TIGR02794">
    <property type="entry name" value="tolA_full"/>
    <property type="match status" value="1"/>
</dbReference>
<dbReference type="InterPro" id="IPR014161">
    <property type="entry name" value="Tol-Pal_TolA"/>
</dbReference>
<feature type="transmembrane region" description="Helical" evidence="6">
    <location>
        <begin position="12"/>
        <end position="30"/>
    </location>
</feature>
<gene>
    <name evidence="8" type="primary">tolA</name>
    <name evidence="8" type="ORF">WG929_12780</name>
</gene>
<keyword evidence="9" id="KW-1185">Reference proteome</keyword>
<protein>
    <submittedName>
        <fullName evidence="8">Cell envelope integrity protein TolA</fullName>
    </submittedName>
</protein>
<dbReference type="NCBIfam" id="TIGR01352">
    <property type="entry name" value="tonB_Cterm"/>
    <property type="match status" value="1"/>
</dbReference>
<evidence type="ECO:0000313" key="9">
    <source>
        <dbReference type="Proteomes" id="UP001620597"/>
    </source>
</evidence>
<keyword evidence="4 6" id="KW-0472">Membrane</keyword>